<dbReference type="AlphaFoldDB" id="F7VJI8"/>
<protein>
    <submittedName>
        <fullName evidence="1">Uncharacterized protein</fullName>
    </submittedName>
</protein>
<evidence type="ECO:0000313" key="2">
    <source>
        <dbReference type="Proteomes" id="UP000004319"/>
    </source>
</evidence>
<evidence type="ECO:0000313" key="1">
    <source>
        <dbReference type="EMBL" id="GAA10533.1"/>
    </source>
</evidence>
<reference evidence="1 2" key="1">
    <citation type="journal article" date="2011" name="Biochem. Biophys. Res. Commun.">
        <title>Increased number of Arginine-based salt bridges contributes to the thermotolerance of thermotolerant acetic acid bacteria, Acetobacter tropicalis SKU1100.</title>
        <authorList>
            <person name="Matsutani M."/>
            <person name="Hirakawa H."/>
            <person name="Nishikura M."/>
            <person name="Soemphol W."/>
            <person name="Ali I.A.I."/>
            <person name="Yakushi T."/>
            <person name="Matsushita K."/>
        </authorList>
    </citation>
    <scope>NUCLEOTIDE SEQUENCE [LARGE SCALE GENOMIC DNA]</scope>
    <source>
        <strain evidence="1 2">NBRC 101654</strain>
    </source>
</reference>
<gene>
    <name evidence="1" type="ORF">ATPR_3537</name>
</gene>
<name>F7VJI8_9PROT</name>
<accession>F7VJI8</accession>
<comment type="caution">
    <text evidence="1">The sequence shown here is derived from an EMBL/GenBank/DDBJ whole genome shotgun (WGS) entry which is preliminary data.</text>
</comment>
<dbReference type="Proteomes" id="UP000004319">
    <property type="component" value="Unassembled WGS sequence"/>
</dbReference>
<proteinExistence type="predicted"/>
<sequence length="44" mass="5043">MPPQTPQKIIPENRDFGRRMPFIRFAADVRTAVMTLTYCAAIFA</sequence>
<organism evidence="1 2">
    <name type="scientific">Acetobacter tropicalis NBRC 101654</name>
    <dbReference type="NCBI Taxonomy" id="749388"/>
    <lineage>
        <taxon>Bacteria</taxon>
        <taxon>Pseudomonadati</taxon>
        <taxon>Pseudomonadota</taxon>
        <taxon>Alphaproteobacteria</taxon>
        <taxon>Acetobacterales</taxon>
        <taxon>Acetobacteraceae</taxon>
        <taxon>Acetobacter</taxon>
    </lineage>
</organism>
<dbReference type="EMBL" id="BABS01000521">
    <property type="protein sequence ID" value="GAA10533.1"/>
    <property type="molecule type" value="Genomic_DNA"/>
</dbReference>